<dbReference type="Proteomes" id="UP000279959">
    <property type="component" value="Chromosome"/>
</dbReference>
<accession>A0A494WCM3</accession>
<sequence length="154" mass="17712">MTGRALTDGEAALARSMFGGAIDYGRVRVHNRRWWPLQPRGVTMAPNGDLWFHPEGGLFCDDFCATPLHHQAHFIHEMTHVWQAQRSGKWWLPLMRHPFCRYGYEVVPGKPFARYGIEQQAEIVRHAFLLRQGQKIDGKPDRATYDALLPFPSS</sequence>
<dbReference type="RefSeq" id="WP_066700287.1">
    <property type="nucleotide sequence ID" value="NZ_AP018664.1"/>
</dbReference>
<keyword evidence="2" id="KW-1185">Reference proteome</keyword>
<name>A0A494WCM3_9SPHN</name>
<proteinExistence type="predicted"/>
<dbReference type="AlphaFoldDB" id="A0A494WCM3"/>
<gene>
    <name evidence="1" type="ORF">SAMIE_1020810</name>
</gene>
<organism evidence="1 2">
    <name type="scientific">Sphingobium amiense</name>
    <dbReference type="NCBI Taxonomy" id="135719"/>
    <lineage>
        <taxon>Bacteria</taxon>
        <taxon>Pseudomonadati</taxon>
        <taxon>Pseudomonadota</taxon>
        <taxon>Alphaproteobacteria</taxon>
        <taxon>Sphingomonadales</taxon>
        <taxon>Sphingomonadaceae</taxon>
        <taxon>Sphingobium</taxon>
    </lineage>
</organism>
<reference evidence="1 2" key="1">
    <citation type="submission" date="2018-05" db="EMBL/GenBank/DDBJ databases">
        <title>Complete Genome Sequence of the Nonylphenol-Degrading Bacterium Sphingobium amiense DSM 16289T.</title>
        <authorList>
            <person name="Ootsuka M."/>
            <person name="Nishizawa T."/>
            <person name="Ohta H."/>
        </authorList>
    </citation>
    <scope>NUCLEOTIDE SEQUENCE [LARGE SCALE GENOMIC DNA]</scope>
    <source>
        <strain evidence="1 2">DSM 16289</strain>
    </source>
</reference>
<dbReference type="EMBL" id="AP018664">
    <property type="protein sequence ID" value="BBD98580.1"/>
    <property type="molecule type" value="Genomic_DNA"/>
</dbReference>
<protein>
    <submittedName>
        <fullName evidence="1">Vgr related protein</fullName>
    </submittedName>
</protein>
<evidence type="ECO:0000313" key="1">
    <source>
        <dbReference type="EMBL" id="BBD98580.1"/>
    </source>
</evidence>
<dbReference type="KEGG" id="sami:SAMIE_1020810"/>
<evidence type="ECO:0000313" key="2">
    <source>
        <dbReference type="Proteomes" id="UP000279959"/>
    </source>
</evidence>